<name>A0A8J5C9L0_ZINOF</name>
<comment type="caution">
    <text evidence="1">The sequence shown here is derived from an EMBL/GenBank/DDBJ whole genome shotgun (WGS) entry which is preliminary data.</text>
</comment>
<evidence type="ECO:0000313" key="2">
    <source>
        <dbReference type="Proteomes" id="UP000734854"/>
    </source>
</evidence>
<dbReference type="AlphaFoldDB" id="A0A8J5C9L0"/>
<proteinExistence type="predicted"/>
<dbReference type="PIRSF" id="PIRSF038123">
    <property type="entry name" value="PTI6"/>
    <property type="match status" value="1"/>
</dbReference>
<dbReference type="EMBL" id="JACMSC010000021">
    <property type="protein sequence ID" value="KAG6470412.1"/>
    <property type="molecule type" value="Genomic_DNA"/>
</dbReference>
<organism evidence="1 2">
    <name type="scientific">Zingiber officinale</name>
    <name type="common">Ginger</name>
    <name type="synonym">Amomum zingiber</name>
    <dbReference type="NCBI Taxonomy" id="94328"/>
    <lineage>
        <taxon>Eukaryota</taxon>
        <taxon>Viridiplantae</taxon>
        <taxon>Streptophyta</taxon>
        <taxon>Embryophyta</taxon>
        <taxon>Tracheophyta</taxon>
        <taxon>Spermatophyta</taxon>
        <taxon>Magnoliopsida</taxon>
        <taxon>Liliopsida</taxon>
        <taxon>Zingiberales</taxon>
        <taxon>Zingiberaceae</taxon>
        <taxon>Zingiber</taxon>
    </lineage>
</organism>
<protein>
    <submittedName>
        <fullName evidence="1">Uncharacterized protein</fullName>
    </submittedName>
</protein>
<evidence type="ECO:0000313" key="1">
    <source>
        <dbReference type="EMBL" id="KAG6470412.1"/>
    </source>
</evidence>
<reference evidence="1 2" key="1">
    <citation type="submission" date="2020-08" db="EMBL/GenBank/DDBJ databases">
        <title>Plant Genome Project.</title>
        <authorList>
            <person name="Zhang R.-G."/>
        </authorList>
    </citation>
    <scope>NUCLEOTIDE SEQUENCE [LARGE SCALE GENOMIC DNA]</scope>
    <source>
        <tissue evidence="1">Rhizome</tissue>
    </source>
</reference>
<accession>A0A8J5C9L0</accession>
<keyword evidence="2" id="KW-1185">Reference proteome</keyword>
<sequence>MTNFSYNKVSPASAAINNSSARDDSSSDNPFSSPTSILRYMSDPTPFDFFSFSKVDAFSLNVDPPLHFPVLYLPSGEQATVDKEFAEFDVDDFLIFELV</sequence>
<gene>
    <name evidence="1" type="ORF">ZIOFF_071482</name>
</gene>
<dbReference type="Proteomes" id="UP000734854">
    <property type="component" value="Unassembled WGS sequence"/>
</dbReference>